<dbReference type="GO" id="GO:0005737">
    <property type="term" value="C:cytoplasm"/>
    <property type="evidence" value="ECO:0007669"/>
    <property type="project" value="TreeGrafter"/>
</dbReference>
<comment type="cofactor">
    <cofactor evidence="1">
        <name>Mg(2+)</name>
        <dbReference type="ChEBI" id="CHEBI:18420"/>
    </cofactor>
</comment>
<dbReference type="PANTHER" id="PTHR12629">
    <property type="entry name" value="DIPHOSPHOINOSITOL POLYPHOSPHATE PHOSPHOHYDROLASE"/>
    <property type="match status" value="1"/>
</dbReference>
<evidence type="ECO:0000313" key="7">
    <source>
        <dbReference type="Proteomes" id="UP000245396"/>
    </source>
</evidence>
<dbReference type="SUPFAM" id="SSF55811">
    <property type="entry name" value="Nudix"/>
    <property type="match status" value="1"/>
</dbReference>
<dbReference type="PROSITE" id="PS51462">
    <property type="entry name" value="NUDIX"/>
    <property type="match status" value="1"/>
</dbReference>
<keyword evidence="3 6" id="KW-0378">Hydrolase</keyword>
<evidence type="ECO:0000256" key="3">
    <source>
        <dbReference type="ARBA" id="ARBA00022801"/>
    </source>
</evidence>
<dbReference type="PANTHER" id="PTHR12629:SF0">
    <property type="entry name" value="DIPHOSPHOINOSITOL-POLYPHOSPHATE DIPHOSPHATASE"/>
    <property type="match status" value="1"/>
</dbReference>
<organism evidence="6 7">
    <name type="scientific">Pseudaminobacter salicylatoxidans</name>
    <dbReference type="NCBI Taxonomy" id="93369"/>
    <lineage>
        <taxon>Bacteria</taxon>
        <taxon>Pseudomonadati</taxon>
        <taxon>Pseudomonadota</taxon>
        <taxon>Alphaproteobacteria</taxon>
        <taxon>Hyphomicrobiales</taxon>
        <taxon>Phyllobacteriaceae</taxon>
        <taxon>Pseudaminobacter</taxon>
    </lineage>
</organism>
<dbReference type="InterPro" id="IPR047198">
    <property type="entry name" value="DDP-like_NUDIX"/>
</dbReference>
<accession>A0A316CKB0</accession>
<dbReference type="OrthoDB" id="7066910at2"/>
<dbReference type="EMBL" id="QGGG01000015">
    <property type="protein sequence ID" value="PWJ79438.1"/>
    <property type="molecule type" value="Genomic_DNA"/>
</dbReference>
<dbReference type="AlphaFoldDB" id="A0A316CKB0"/>
<dbReference type="Proteomes" id="UP000245396">
    <property type="component" value="Unassembled WGS sequence"/>
</dbReference>
<evidence type="ECO:0000256" key="4">
    <source>
        <dbReference type="ARBA" id="ARBA00022842"/>
    </source>
</evidence>
<evidence type="ECO:0000313" key="6">
    <source>
        <dbReference type="EMBL" id="PWJ79438.1"/>
    </source>
</evidence>
<dbReference type="STRING" id="1192868.GCA_000304395_00727"/>
<protein>
    <submittedName>
        <fullName evidence="6">Putative NUDIX family NTP pyrophosphohydrolase</fullName>
    </submittedName>
</protein>
<reference evidence="6 7" key="1">
    <citation type="submission" date="2018-05" db="EMBL/GenBank/DDBJ databases">
        <title>Genomic Encyclopedia of Type Strains, Phase IV (KMG-IV): sequencing the most valuable type-strain genomes for metagenomic binning, comparative biology and taxonomic classification.</title>
        <authorList>
            <person name="Goeker M."/>
        </authorList>
    </citation>
    <scope>NUCLEOTIDE SEQUENCE [LARGE SCALE GENOMIC DNA]</scope>
    <source>
        <strain evidence="6 7">DSM 6986</strain>
    </source>
</reference>
<dbReference type="Pfam" id="PF00293">
    <property type="entry name" value="NUDIX"/>
    <property type="match status" value="1"/>
</dbReference>
<dbReference type="InterPro" id="IPR000086">
    <property type="entry name" value="NUDIX_hydrolase_dom"/>
</dbReference>
<dbReference type="Gene3D" id="3.90.79.10">
    <property type="entry name" value="Nucleoside Triphosphate Pyrophosphohydrolase"/>
    <property type="match status" value="1"/>
</dbReference>
<gene>
    <name evidence="6" type="ORF">C7441_11547</name>
</gene>
<dbReference type="CDD" id="cd04666">
    <property type="entry name" value="NUDIX_DIPP2_like_Nudt4"/>
    <property type="match status" value="1"/>
</dbReference>
<dbReference type="InterPro" id="IPR015797">
    <property type="entry name" value="NUDIX_hydrolase-like_dom_sf"/>
</dbReference>
<feature type="domain" description="Nudix hydrolase" evidence="5">
    <location>
        <begin position="23"/>
        <end position="155"/>
    </location>
</feature>
<keyword evidence="7" id="KW-1185">Reference proteome</keyword>
<dbReference type="GO" id="GO:0016462">
    <property type="term" value="F:pyrophosphatase activity"/>
    <property type="evidence" value="ECO:0007669"/>
    <property type="project" value="InterPro"/>
</dbReference>
<dbReference type="GO" id="GO:0046872">
    <property type="term" value="F:metal ion binding"/>
    <property type="evidence" value="ECO:0007669"/>
    <property type="project" value="UniProtKB-KW"/>
</dbReference>
<keyword evidence="2" id="KW-0479">Metal-binding</keyword>
<evidence type="ECO:0000256" key="1">
    <source>
        <dbReference type="ARBA" id="ARBA00001946"/>
    </source>
</evidence>
<comment type="caution">
    <text evidence="6">The sequence shown here is derived from an EMBL/GenBank/DDBJ whole genome shotgun (WGS) entry which is preliminary data.</text>
</comment>
<evidence type="ECO:0000259" key="5">
    <source>
        <dbReference type="PROSITE" id="PS51462"/>
    </source>
</evidence>
<evidence type="ECO:0000256" key="2">
    <source>
        <dbReference type="ARBA" id="ARBA00022723"/>
    </source>
</evidence>
<proteinExistence type="predicted"/>
<keyword evidence="4" id="KW-0460">Magnesium</keyword>
<name>A0A316CKB0_PSESE</name>
<dbReference type="RefSeq" id="WP_109614193.1">
    <property type="nucleotide sequence ID" value="NZ_QGGG01000015.1"/>
</dbReference>
<sequence>MLFSHSTRNRLAEQVRRLFGGMPSRVQVAALPWRERAGQIEIMLITSRDTGRWVLPKGWPEGREELFESAAREAAEEAGISGVMSRVSEGSYFYGKVLSSGMARRCEVRVFPMEVRETAADWPESHERRREWFSAARAATLVREPDLGEIIADFGQRRHKNAA</sequence>